<feature type="compositionally biased region" description="Low complexity" evidence="2">
    <location>
        <begin position="398"/>
        <end position="414"/>
    </location>
</feature>
<protein>
    <submittedName>
        <fullName evidence="3">Uncharacterized protein</fullName>
    </submittedName>
</protein>
<sequence length="729" mass="80578">MTANPALRRFNRHIIKLLSAPSPSVTAPALHILTQILLHSYGTTPSPLTIIAESLGPKLFDDSHIDRTLVLVADLCLNCKGAENSLTVDEDLRVLGAIAGLVRVVVVSNAAERFFQSARLAGALEHVALLARLDRRYMFPLLHIVNPILAAPAGAGSPLVNGLTMPQPPSDDEPKSTTTVAVVADIFDIILSGIEDAAYTVPQSSSMAALEGVPWPRVAGDERGCGWFVNCDQESRSLVAGFIVAVLSNHQLKEFELWSKDLVQVASQAVGMLLPLAASGEPLDPFAIQRSPSTNGSEKLLAEFADTPSRVDKASVRYQYSILVYYWAIQPVIDMVDQVAKGNLVFADAWMSWLAASGVQLWARSAQGSSSAMFRDIQEIFMRARSTTTDSIPAHVATPSTSPHPSKSPTPSGTAPIRADAAIDITEMRAANGPQEAEDMEVCEPEDNGDSDSLLRMVLLRQWARATECELALSTLQSAQLAHAQLLPLHRTIRHLQSQVMPTQGGASVLSQSISMLNQMQQGHATQIASTKLAFEQQLHQVSEDLQDAEEEVTELRYDLDLKHQENQRLFHELNAKQQSIDELVNDQQALQRRLAEMQSSFAKSQADCNEWKQECIKTRETLDSSERVGIETRQQILQMTEAQQEMQRMFDGKQQAWEDRTQGMTENIGKLETTLDESIRRVRELEAAIEKERAENAELLRKTEVMDQKLVEYARVSENFQNVTRLPH</sequence>
<dbReference type="AlphaFoldDB" id="A0A1Y1VZP9"/>
<dbReference type="Proteomes" id="UP000193922">
    <property type="component" value="Unassembled WGS sequence"/>
</dbReference>
<accession>A0A1Y1VZP9</accession>
<dbReference type="OrthoDB" id="5591338at2759"/>
<dbReference type="EMBL" id="MCFD01000014">
    <property type="protein sequence ID" value="ORX66722.1"/>
    <property type="molecule type" value="Genomic_DNA"/>
</dbReference>
<keyword evidence="4" id="KW-1185">Reference proteome</keyword>
<dbReference type="RefSeq" id="XP_040740681.1">
    <property type="nucleotide sequence ID" value="XM_040891843.1"/>
</dbReference>
<feature type="region of interest" description="Disordered" evidence="2">
    <location>
        <begin position="391"/>
        <end position="415"/>
    </location>
</feature>
<evidence type="ECO:0000313" key="3">
    <source>
        <dbReference type="EMBL" id="ORX66722.1"/>
    </source>
</evidence>
<organism evidence="3 4">
    <name type="scientific">Linderina pennispora</name>
    <dbReference type="NCBI Taxonomy" id="61395"/>
    <lineage>
        <taxon>Eukaryota</taxon>
        <taxon>Fungi</taxon>
        <taxon>Fungi incertae sedis</taxon>
        <taxon>Zoopagomycota</taxon>
        <taxon>Kickxellomycotina</taxon>
        <taxon>Kickxellomycetes</taxon>
        <taxon>Kickxellales</taxon>
        <taxon>Kickxellaceae</taxon>
        <taxon>Linderina</taxon>
    </lineage>
</organism>
<evidence type="ECO:0000313" key="4">
    <source>
        <dbReference type="Proteomes" id="UP000193922"/>
    </source>
</evidence>
<proteinExistence type="predicted"/>
<evidence type="ECO:0000256" key="1">
    <source>
        <dbReference type="SAM" id="Coils"/>
    </source>
</evidence>
<feature type="coiled-coil region" evidence="1">
    <location>
        <begin position="532"/>
        <end position="601"/>
    </location>
</feature>
<comment type="caution">
    <text evidence="3">The sequence shown here is derived from an EMBL/GenBank/DDBJ whole genome shotgun (WGS) entry which is preliminary data.</text>
</comment>
<keyword evidence="1" id="KW-0175">Coiled coil</keyword>
<dbReference type="GeneID" id="63808491"/>
<reference evidence="3 4" key="1">
    <citation type="submission" date="2016-07" db="EMBL/GenBank/DDBJ databases">
        <title>Pervasive Adenine N6-methylation of Active Genes in Fungi.</title>
        <authorList>
            <consortium name="DOE Joint Genome Institute"/>
            <person name="Mondo S.J."/>
            <person name="Dannebaum R.O."/>
            <person name="Kuo R.C."/>
            <person name="Labutti K."/>
            <person name="Haridas S."/>
            <person name="Kuo A."/>
            <person name="Salamov A."/>
            <person name="Ahrendt S.R."/>
            <person name="Lipzen A."/>
            <person name="Sullivan W."/>
            <person name="Andreopoulos W.B."/>
            <person name="Clum A."/>
            <person name="Lindquist E."/>
            <person name="Daum C."/>
            <person name="Ramamoorthy G.K."/>
            <person name="Gryganskyi A."/>
            <person name="Culley D."/>
            <person name="Magnuson J.K."/>
            <person name="James T.Y."/>
            <person name="O'Malley M.A."/>
            <person name="Stajich J.E."/>
            <person name="Spatafora J.W."/>
            <person name="Visel A."/>
            <person name="Grigoriev I.V."/>
        </authorList>
    </citation>
    <scope>NUCLEOTIDE SEQUENCE [LARGE SCALE GENOMIC DNA]</scope>
    <source>
        <strain evidence="3 4">ATCC 12442</strain>
    </source>
</reference>
<evidence type="ECO:0000256" key="2">
    <source>
        <dbReference type="SAM" id="MobiDB-lite"/>
    </source>
</evidence>
<feature type="coiled-coil region" evidence="1">
    <location>
        <begin position="669"/>
        <end position="710"/>
    </location>
</feature>
<gene>
    <name evidence="3" type="ORF">DL89DRAFT_58969</name>
</gene>
<name>A0A1Y1VZP9_9FUNG</name>